<dbReference type="EMBL" id="JBHFFA010000004">
    <property type="protein sequence ID" value="KAL2628739.1"/>
    <property type="molecule type" value="Genomic_DNA"/>
</dbReference>
<dbReference type="Proteomes" id="UP001605036">
    <property type="component" value="Unassembled WGS sequence"/>
</dbReference>
<keyword evidence="2" id="KW-1185">Reference proteome</keyword>
<dbReference type="AlphaFoldDB" id="A0ABD1YED2"/>
<evidence type="ECO:0000313" key="2">
    <source>
        <dbReference type="Proteomes" id="UP001605036"/>
    </source>
</evidence>
<sequence>MELPAFRKEGSNRHIKGCERASEQFKLEIRGMNNRERERAAELMSLHDMESLSHALDKEEQKIESAFLGSIRVNLFQHMQEVLKGVTQVTQGHIGQTFQVRQV</sequence>
<proteinExistence type="predicted"/>
<name>A0ABD1YED2_9MARC</name>
<reference evidence="1 2" key="1">
    <citation type="submission" date="2024-09" db="EMBL/GenBank/DDBJ databases">
        <title>Chromosome-scale assembly of Riccia fluitans.</title>
        <authorList>
            <person name="Paukszto L."/>
            <person name="Sawicki J."/>
            <person name="Karawczyk K."/>
            <person name="Piernik-Szablinska J."/>
            <person name="Szczecinska M."/>
            <person name="Mazdziarz M."/>
        </authorList>
    </citation>
    <scope>NUCLEOTIDE SEQUENCE [LARGE SCALE GENOMIC DNA]</scope>
    <source>
        <strain evidence="1">Rf_01</strain>
        <tissue evidence="1">Aerial parts of the thallus</tissue>
    </source>
</reference>
<evidence type="ECO:0000313" key="1">
    <source>
        <dbReference type="EMBL" id="KAL2628739.1"/>
    </source>
</evidence>
<protein>
    <submittedName>
        <fullName evidence="1">Uncharacterized protein</fullName>
    </submittedName>
</protein>
<organism evidence="1 2">
    <name type="scientific">Riccia fluitans</name>
    <dbReference type="NCBI Taxonomy" id="41844"/>
    <lineage>
        <taxon>Eukaryota</taxon>
        <taxon>Viridiplantae</taxon>
        <taxon>Streptophyta</taxon>
        <taxon>Embryophyta</taxon>
        <taxon>Marchantiophyta</taxon>
        <taxon>Marchantiopsida</taxon>
        <taxon>Marchantiidae</taxon>
        <taxon>Marchantiales</taxon>
        <taxon>Ricciaceae</taxon>
        <taxon>Riccia</taxon>
    </lineage>
</organism>
<accession>A0ABD1YED2</accession>
<gene>
    <name evidence="1" type="ORF">R1flu_013425</name>
</gene>
<comment type="caution">
    <text evidence="1">The sequence shown here is derived from an EMBL/GenBank/DDBJ whole genome shotgun (WGS) entry which is preliminary data.</text>
</comment>